<dbReference type="EnsemblMetazoa" id="PPA28547.1">
    <property type="protein sequence ID" value="PPA28547.1"/>
    <property type="gene ID" value="WBGene00118101"/>
</dbReference>
<dbReference type="Proteomes" id="UP000005239">
    <property type="component" value="Unassembled WGS sequence"/>
</dbReference>
<gene>
    <name evidence="1" type="primary">WBGene00118101</name>
</gene>
<proteinExistence type="predicted"/>
<protein>
    <submittedName>
        <fullName evidence="1">Uncharacterized protein</fullName>
    </submittedName>
</protein>
<keyword evidence="2" id="KW-1185">Reference proteome</keyword>
<evidence type="ECO:0000313" key="2">
    <source>
        <dbReference type="Proteomes" id="UP000005239"/>
    </source>
</evidence>
<dbReference type="AlphaFoldDB" id="A0A454XIH9"/>
<sequence>MNLLVLLFSLFFISVAFPEIKDNNFVERDKCMKDCESSFDPTVCKDGCKKDFDKKTRAKRNEMVQEAARDDNYN</sequence>
<reference evidence="2" key="1">
    <citation type="journal article" date="2008" name="Nat. Genet.">
        <title>The Pristionchus pacificus genome provides a unique perspective on nematode lifestyle and parasitism.</title>
        <authorList>
            <person name="Dieterich C."/>
            <person name="Clifton S.W."/>
            <person name="Schuster L.N."/>
            <person name="Chinwalla A."/>
            <person name="Delehaunty K."/>
            <person name="Dinkelacker I."/>
            <person name="Fulton L."/>
            <person name="Fulton R."/>
            <person name="Godfrey J."/>
            <person name="Minx P."/>
            <person name="Mitreva M."/>
            <person name="Roeseler W."/>
            <person name="Tian H."/>
            <person name="Witte H."/>
            <person name="Yang S.P."/>
            <person name="Wilson R.K."/>
            <person name="Sommer R.J."/>
        </authorList>
    </citation>
    <scope>NUCLEOTIDE SEQUENCE [LARGE SCALE GENOMIC DNA]</scope>
    <source>
        <strain evidence="2">PS312</strain>
    </source>
</reference>
<name>A0A454XIH9_PRIPA</name>
<accession>A0A454XIH9</accession>
<evidence type="ECO:0000313" key="1">
    <source>
        <dbReference type="EnsemblMetazoa" id="PPA28547.1"/>
    </source>
</evidence>
<reference evidence="1" key="2">
    <citation type="submission" date="2022-06" db="UniProtKB">
        <authorList>
            <consortium name="EnsemblMetazoa"/>
        </authorList>
    </citation>
    <scope>IDENTIFICATION</scope>
    <source>
        <strain evidence="1">PS312</strain>
    </source>
</reference>
<accession>A0A8R1UJ52</accession>
<organism evidence="1 2">
    <name type="scientific">Pristionchus pacificus</name>
    <name type="common">Parasitic nematode worm</name>
    <dbReference type="NCBI Taxonomy" id="54126"/>
    <lineage>
        <taxon>Eukaryota</taxon>
        <taxon>Metazoa</taxon>
        <taxon>Ecdysozoa</taxon>
        <taxon>Nematoda</taxon>
        <taxon>Chromadorea</taxon>
        <taxon>Rhabditida</taxon>
        <taxon>Rhabditina</taxon>
        <taxon>Diplogasteromorpha</taxon>
        <taxon>Diplogasteroidea</taxon>
        <taxon>Neodiplogasteridae</taxon>
        <taxon>Pristionchus</taxon>
    </lineage>
</organism>